<comment type="caution">
    <text evidence="3">The sequence shown here is derived from an EMBL/GenBank/DDBJ whole genome shotgun (WGS) entry which is preliminary data.</text>
</comment>
<name>A0A2K3P6E3_TRIPR</name>
<organism evidence="3 4">
    <name type="scientific">Trifolium pratense</name>
    <name type="common">Red clover</name>
    <dbReference type="NCBI Taxonomy" id="57577"/>
    <lineage>
        <taxon>Eukaryota</taxon>
        <taxon>Viridiplantae</taxon>
        <taxon>Streptophyta</taxon>
        <taxon>Embryophyta</taxon>
        <taxon>Tracheophyta</taxon>
        <taxon>Spermatophyta</taxon>
        <taxon>Magnoliopsida</taxon>
        <taxon>eudicotyledons</taxon>
        <taxon>Gunneridae</taxon>
        <taxon>Pentapetalae</taxon>
        <taxon>rosids</taxon>
        <taxon>fabids</taxon>
        <taxon>Fabales</taxon>
        <taxon>Fabaceae</taxon>
        <taxon>Papilionoideae</taxon>
        <taxon>50 kb inversion clade</taxon>
        <taxon>NPAAA clade</taxon>
        <taxon>Hologalegina</taxon>
        <taxon>IRL clade</taxon>
        <taxon>Trifolieae</taxon>
        <taxon>Trifolium</taxon>
    </lineage>
</organism>
<evidence type="ECO:0000256" key="1">
    <source>
        <dbReference type="SAM" id="Coils"/>
    </source>
</evidence>
<proteinExistence type="predicted"/>
<feature type="compositionally biased region" description="Polar residues" evidence="2">
    <location>
        <begin position="100"/>
        <end position="109"/>
    </location>
</feature>
<accession>A0A2K3P6E3</accession>
<feature type="compositionally biased region" description="Basic and acidic residues" evidence="2">
    <location>
        <begin position="115"/>
        <end position="126"/>
    </location>
</feature>
<dbReference type="EMBL" id="ASHM01004120">
    <property type="protein sequence ID" value="PNY10856.1"/>
    <property type="molecule type" value="Genomic_DNA"/>
</dbReference>
<dbReference type="InterPro" id="IPR010298">
    <property type="entry name" value="YacP-like"/>
</dbReference>
<dbReference type="Pfam" id="PF05991">
    <property type="entry name" value="NYN_YacP"/>
    <property type="match status" value="1"/>
</dbReference>
<dbReference type="PANTHER" id="PTHR34547:SF1">
    <property type="entry name" value="YACP-LIKE NYN DOMAIN PROTEIN"/>
    <property type="match status" value="1"/>
</dbReference>
<keyword evidence="1" id="KW-0175">Coiled coil</keyword>
<feature type="region of interest" description="Disordered" evidence="2">
    <location>
        <begin position="94"/>
        <end position="130"/>
    </location>
</feature>
<dbReference type="PANTHER" id="PTHR34547">
    <property type="entry name" value="YACP-LIKE NYN DOMAIN PROTEIN"/>
    <property type="match status" value="1"/>
</dbReference>
<gene>
    <name evidence="3" type="ORF">L195_g007447</name>
</gene>
<feature type="region of interest" description="Disordered" evidence="2">
    <location>
        <begin position="55"/>
        <end position="82"/>
    </location>
</feature>
<evidence type="ECO:0000313" key="4">
    <source>
        <dbReference type="Proteomes" id="UP000236291"/>
    </source>
</evidence>
<feature type="coiled-coil region" evidence="1">
    <location>
        <begin position="276"/>
        <end position="342"/>
    </location>
</feature>
<evidence type="ECO:0008006" key="5">
    <source>
        <dbReference type="Google" id="ProtNLM"/>
    </source>
</evidence>
<dbReference type="AlphaFoldDB" id="A0A2K3P6E3"/>
<sequence>MELKLVTSTITSSSSSSSSRSLLGAAALCDCSNASSCSYDNRRHRGGHNIIIVASKSKKKKQHQQQGSSSHSPPPPPRITSNAKENLRALKMWKEHQQRKSSTPRPSTSYRKKKAEKEDTITIHHDDDDDNTDYYGDPTTALYNTNQLGIIDNAVPVMLVDGYNVCGYWIKLKKHFMNGNLEIARQKLIHELLTFSKLRDLKVVVVFDAHKSGFPDHKECAFGIDIVFSSATSADTWIEKEVSALKEDGCPDVWVVTSDHDQQHAANGAGAYVWSCKTLITEIKEAQKEAADTLQEERTFSFQGKLLKHNLDAEVVAALKNLRQKLSEAEALKNLRQKLSKNELK</sequence>
<evidence type="ECO:0000256" key="2">
    <source>
        <dbReference type="SAM" id="MobiDB-lite"/>
    </source>
</evidence>
<evidence type="ECO:0000313" key="3">
    <source>
        <dbReference type="EMBL" id="PNY10856.1"/>
    </source>
</evidence>
<protein>
    <recommendedName>
        <fullName evidence="5">YacP-like NYN domain protein</fullName>
    </recommendedName>
</protein>
<reference evidence="3 4" key="1">
    <citation type="journal article" date="2014" name="Am. J. Bot.">
        <title>Genome assembly and annotation for red clover (Trifolium pratense; Fabaceae).</title>
        <authorList>
            <person name="Istvanek J."/>
            <person name="Jaros M."/>
            <person name="Krenek A."/>
            <person name="Repkova J."/>
        </authorList>
    </citation>
    <scope>NUCLEOTIDE SEQUENCE [LARGE SCALE GENOMIC DNA]</scope>
    <source>
        <strain evidence="4">cv. Tatra</strain>
        <tissue evidence="3">Young leaves</tissue>
    </source>
</reference>
<dbReference type="Proteomes" id="UP000236291">
    <property type="component" value="Unassembled WGS sequence"/>
</dbReference>
<dbReference type="CDD" id="cd10912">
    <property type="entry name" value="PIN_YacP-like"/>
    <property type="match status" value="1"/>
</dbReference>
<reference evidence="3 4" key="2">
    <citation type="journal article" date="2017" name="Front. Plant Sci.">
        <title>Gene Classification and Mining of Molecular Markers Useful in Red Clover (Trifolium pratense) Breeding.</title>
        <authorList>
            <person name="Istvanek J."/>
            <person name="Dluhosova J."/>
            <person name="Dluhos P."/>
            <person name="Patkova L."/>
            <person name="Nedelnik J."/>
            <person name="Repkova J."/>
        </authorList>
    </citation>
    <scope>NUCLEOTIDE SEQUENCE [LARGE SCALE GENOMIC DNA]</scope>
    <source>
        <strain evidence="4">cv. Tatra</strain>
        <tissue evidence="3">Young leaves</tissue>
    </source>
</reference>
<dbReference type="STRING" id="57577.A0A2K3P6E3"/>